<organism evidence="2 3">
    <name type="scientific">Emiliania huxleyi (strain CCMP1516)</name>
    <dbReference type="NCBI Taxonomy" id="280463"/>
    <lineage>
        <taxon>Eukaryota</taxon>
        <taxon>Haptista</taxon>
        <taxon>Haptophyta</taxon>
        <taxon>Prymnesiophyceae</taxon>
        <taxon>Isochrysidales</taxon>
        <taxon>Noelaerhabdaceae</taxon>
        <taxon>Emiliania</taxon>
    </lineage>
</organism>
<dbReference type="PaxDb" id="2903-EOD38743"/>
<protein>
    <submittedName>
        <fullName evidence="2">Uncharacterized protein</fullName>
    </submittedName>
</protein>
<name>A0A0D3KSK8_EMIH1</name>
<dbReference type="RefSeq" id="XP_005791172.1">
    <property type="nucleotide sequence ID" value="XM_005791115.1"/>
</dbReference>
<accession>A0A0D3KSK8</accession>
<reference evidence="3" key="1">
    <citation type="journal article" date="2013" name="Nature">
        <title>Pan genome of the phytoplankton Emiliania underpins its global distribution.</title>
        <authorList>
            <person name="Read B.A."/>
            <person name="Kegel J."/>
            <person name="Klute M.J."/>
            <person name="Kuo A."/>
            <person name="Lefebvre S.C."/>
            <person name="Maumus F."/>
            <person name="Mayer C."/>
            <person name="Miller J."/>
            <person name="Monier A."/>
            <person name="Salamov A."/>
            <person name="Young J."/>
            <person name="Aguilar M."/>
            <person name="Claverie J.M."/>
            <person name="Frickenhaus S."/>
            <person name="Gonzalez K."/>
            <person name="Herman E.K."/>
            <person name="Lin Y.C."/>
            <person name="Napier J."/>
            <person name="Ogata H."/>
            <person name="Sarno A.F."/>
            <person name="Shmutz J."/>
            <person name="Schroeder D."/>
            <person name="de Vargas C."/>
            <person name="Verret F."/>
            <person name="von Dassow P."/>
            <person name="Valentin K."/>
            <person name="Van de Peer Y."/>
            <person name="Wheeler G."/>
            <person name="Dacks J.B."/>
            <person name="Delwiche C.F."/>
            <person name="Dyhrman S.T."/>
            <person name="Glockner G."/>
            <person name="John U."/>
            <person name="Richards T."/>
            <person name="Worden A.Z."/>
            <person name="Zhang X."/>
            <person name="Grigoriev I.V."/>
            <person name="Allen A.E."/>
            <person name="Bidle K."/>
            <person name="Borodovsky M."/>
            <person name="Bowler C."/>
            <person name="Brownlee C."/>
            <person name="Cock J.M."/>
            <person name="Elias M."/>
            <person name="Gladyshev V.N."/>
            <person name="Groth M."/>
            <person name="Guda C."/>
            <person name="Hadaegh A."/>
            <person name="Iglesias-Rodriguez M.D."/>
            <person name="Jenkins J."/>
            <person name="Jones B.M."/>
            <person name="Lawson T."/>
            <person name="Leese F."/>
            <person name="Lindquist E."/>
            <person name="Lobanov A."/>
            <person name="Lomsadze A."/>
            <person name="Malik S.B."/>
            <person name="Marsh M.E."/>
            <person name="Mackinder L."/>
            <person name="Mock T."/>
            <person name="Mueller-Roeber B."/>
            <person name="Pagarete A."/>
            <person name="Parker M."/>
            <person name="Probert I."/>
            <person name="Quesneville H."/>
            <person name="Raines C."/>
            <person name="Rensing S.A."/>
            <person name="Riano-Pachon D.M."/>
            <person name="Richier S."/>
            <person name="Rokitta S."/>
            <person name="Shiraiwa Y."/>
            <person name="Soanes D.M."/>
            <person name="van der Giezen M."/>
            <person name="Wahlund T.M."/>
            <person name="Williams B."/>
            <person name="Wilson W."/>
            <person name="Wolfe G."/>
            <person name="Wurch L.L."/>
        </authorList>
    </citation>
    <scope>NUCLEOTIDE SEQUENCE</scope>
</reference>
<evidence type="ECO:0000313" key="2">
    <source>
        <dbReference type="EnsemblProtists" id="EOD38743"/>
    </source>
</evidence>
<dbReference type="EnsemblProtists" id="EOD38743">
    <property type="protein sequence ID" value="EOD38743"/>
    <property type="gene ID" value="EMIHUDRAFT_439996"/>
</dbReference>
<dbReference type="Proteomes" id="UP000013827">
    <property type="component" value="Unassembled WGS sequence"/>
</dbReference>
<dbReference type="HOGENOM" id="CLU_1485784_0_0_1"/>
<dbReference type="AlphaFoldDB" id="A0A0D3KSK8"/>
<evidence type="ECO:0000256" key="1">
    <source>
        <dbReference type="SAM" id="MobiDB-lite"/>
    </source>
</evidence>
<feature type="compositionally biased region" description="Low complexity" evidence="1">
    <location>
        <begin position="98"/>
        <end position="108"/>
    </location>
</feature>
<sequence length="182" mass="18739">MTAAPASRALGSAAALRCGALHFSRAAASRLPAGAREVARGALRADGGRADAQPQRRHRPRPLVVLALARAVLPGGRGVAAKDAARDDAQGGEGGAGAVARGRCGGSEQRFERRGGRGRPTASSRRTRGGAGEIEMRICFGCEGRWLRGVRVCGAGVAAGLRHVYSFCSRPARLGGRCSVCQ</sequence>
<evidence type="ECO:0000313" key="3">
    <source>
        <dbReference type="Proteomes" id="UP000013827"/>
    </source>
</evidence>
<proteinExistence type="predicted"/>
<dbReference type="KEGG" id="ehx:EMIHUDRAFT_439996"/>
<feature type="region of interest" description="Disordered" evidence="1">
    <location>
        <begin position="82"/>
        <end position="129"/>
    </location>
</feature>
<reference evidence="2" key="2">
    <citation type="submission" date="2024-10" db="UniProtKB">
        <authorList>
            <consortium name="EnsemblProtists"/>
        </authorList>
    </citation>
    <scope>IDENTIFICATION</scope>
</reference>
<keyword evidence="3" id="KW-1185">Reference proteome</keyword>
<dbReference type="GeneID" id="17284013"/>